<name>A0A4V4H709_MUSBA</name>
<dbReference type="EMBL" id="PYDT01000005">
    <property type="protein sequence ID" value="THU61946.1"/>
    <property type="molecule type" value="Genomic_DNA"/>
</dbReference>
<keyword evidence="2" id="KW-1185">Reference proteome</keyword>
<dbReference type="AlphaFoldDB" id="A0A4V4H709"/>
<evidence type="ECO:0000313" key="2">
    <source>
        <dbReference type="Proteomes" id="UP000317650"/>
    </source>
</evidence>
<reference evidence="1 2" key="1">
    <citation type="journal article" date="2019" name="Nat. Plants">
        <title>Genome sequencing of Musa balbisiana reveals subgenome evolution and function divergence in polyploid bananas.</title>
        <authorList>
            <person name="Yao X."/>
        </authorList>
    </citation>
    <scope>NUCLEOTIDE SEQUENCE [LARGE SCALE GENOMIC DNA]</scope>
    <source>
        <strain evidence="2">cv. DH-PKW</strain>
        <tissue evidence="1">Leaves</tissue>
    </source>
</reference>
<accession>A0A4V4H709</accession>
<protein>
    <submittedName>
        <fullName evidence="1">Uncharacterized protein</fullName>
    </submittedName>
</protein>
<dbReference type="Proteomes" id="UP000317650">
    <property type="component" value="Chromosome 7"/>
</dbReference>
<evidence type="ECO:0000313" key="1">
    <source>
        <dbReference type="EMBL" id="THU61946.1"/>
    </source>
</evidence>
<organism evidence="1 2">
    <name type="scientific">Musa balbisiana</name>
    <name type="common">Banana</name>
    <dbReference type="NCBI Taxonomy" id="52838"/>
    <lineage>
        <taxon>Eukaryota</taxon>
        <taxon>Viridiplantae</taxon>
        <taxon>Streptophyta</taxon>
        <taxon>Embryophyta</taxon>
        <taxon>Tracheophyta</taxon>
        <taxon>Spermatophyta</taxon>
        <taxon>Magnoliopsida</taxon>
        <taxon>Liliopsida</taxon>
        <taxon>Zingiberales</taxon>
        <taxon>Musaceae</taxon>
        <taxon>Musa</taxon>
    </lineage>
</organism>
<proteinExistence type="predicted"/>
<comment type="caution">
    <text evidence="1">The sequence shown here is derived from an EMBL/GenBank/DDBJ whole genome shotgun (WGS) entry which is preliminary data.</text>
</comment>
<gene>
    <name evidence="1" type="ORF">C4D60_Mb07t28600</name>
</gene>
<sequence length="134" mass="15240">MTTRVMRRLGWLPFLYGKKIPPSATLPNLLRLPFDLHPTVQYSSHPFFPLSQRGMSQGDQIFLPYIYENPQVGRASAAAPLLCCCCLRFPPPRSLHPRGCGKMKRKGLDSKLCRGGSRKKRAGRSCHRKFLQRS</sequence>